<feature type="domain" description="Disease resistance N-terminal" evidence="6">
    <location>
        <begin position="7"/>
        <end position="55"/>
    </location>
</feature>
<keyword evidence="3" id="KW-0677">Repeat</keyword>
<dbReference type="Pfam" id="PF18052">
    <property type="entry name" value="Rx_N"/>
    <property type="match status" value="1"/>
</dbReference>
<evidence type="ECO:0000313" key="7">
    <source>
        <dbReference type="EMBL" id="CAD6254222.1"/>
    </source>
</evidence>
<evidence type="ECO:0000259" key="6">
    <source>
        <dbReference type="Pfam" id="PF18052"/>
    </source>
</evidence>
<dbReference type="InterPro" id="IPR041118">
    <property type="entry name" value="Rx_N"/>
</dbReference>
<proteinExistence type="inferred from homology"/>
<sequence>MAYMTGVMGSIIGKLAALLGEKYQLTRDVERGICFLKDELSTMDAVLQRLADKDDD</sequence>
<evidence type="ECO:0000256" key="2">
    <source>
        <dbReference type="ARBA" id="ARBA00022614"/>
    </source>
</evidence>
<keyword evidence="5" id="KW-0611">Plant defense</keyword>
<accession>A0A811QDN5</accession>
<keyword evidence="2" id="KW-0433">Leucine-rich repeat</keyword>
<name>A0A811QDN5_9POAL</name>
<keyword evidence="8" id="KW-1185">Reference proteome</keyword>
<evidence type="ECO:0000256" key="5">
    <source>
        <dbReference type="ARBA" id="ARBA00022821"/>
    </source>
</evidence>
<gene>
    <name evidence="7" type="ORF">NCGR_LOCUS37828</name>
</gene>
<dbReference type="EMBL" id="CAJGYO010000009">
    <property type="protein sequence ID" value="CAD6254222.1"/>
    <property type="molecule type" value="Genomic_DNA"/>
</dbReference>
<comment type="similarity">
    <text evidence="1">Belongs to the disease resistance NB-LRR family.</text>
</comment>
<dbReference type="GO" id="GO:0000166">
    <property type="term" value="F:nucleotide binding"/>
    <property type="evidence" value="ECO:0007669"/>
    <property type="project" value="UniProtKB-KW"/>
</dbReference>
<organism evidence="7 8">
    <name type="scientific">Miscanthus lutarioriparius</name>
    <dbReference type="NCBI Taxonomy" id="422564"/>
    <lineage>
        <taxon>Eukaryota</taxon>
        <taxon>Viridiplantae</taxon>
        <taxon>Streptophyta</taxon>
        <taxon>Embryophyta</taxon>
        <taxon>Tracheophyta</taxon>
        <taxon>Spermatophyta</taxon>
        <taxon>Magnoliopsida</taxon>
        <taxon>Liliopsida</taxon>
        <taxon>Poales</taxon>
        <taxon>Poaceae</taxon>
        <taxon>PACMAD clade</taxon>
        <taxon>Panicoideae</taxon>
        <taxon>Andropogonodae</taxon>
        <taxon>Andropogoneae</taxon>
        <taxon>Saccharinae</taxon>
        <taxon>Miscanthus</taxon>
    </lineage>
</organism>
<reference evidence="7" key="1">
    <citation type="submission" date="2020-10" db="EMBL/GenBank/DDBJ databases">
        <authorList>
            <person name="Han B."/>
            <person name="Lu T."/>
            <person name="Zhao Q."/>
            <person name="Huang X."/>
            <person name="Zhao Y."/>
        </authorList>
    </citation>
    <scope>NUCLEOTIDE SEQUENCE</scope>
</reference>
<keyword evidence="4" id="KW-0547">Nucleotide-binding</keyword>
<comment type="caution">
    <text evidence="7">The sequence shown here is derived from an EMBL/GenBank/DDBJ whole genome shotgun (WGS) entry which is preliminary data.</text>
</comment>
<dbReference type="AlphaFoldDB" id="A0A811QDN5"/>
<dbReference type="Gene3D" id="1.20.5.4130">
    <property type="match status" value="1"/>
</dbReference>
<evidence type="ECO:0000313" key="8">
    <source>
        <dbReference type="Proteomes" id="UP000604825"/>
    </source>
</evidence>
<evidence type="ECO:0000256" key="1">
    <source>
        <dbReference type="ARBA" id="ARBA00008894"/>
    </source>
</evidence>
<dbReference type="OrthoDB" id="692834at2759"/>
<dbReference type="GO" id="GO:0006952">
    <property type="term" value="P:defense response"/>
    <property type="evidence" value="ECO:0007669"/>
    <property type="project" value="UniProtKB-KW"/>
</dbReference>
<dbReference type="Proteomes" id="UP000604825">
    <property type="component" value="Unassembled WGS sequence"/>
</dbReference>
<evidence type="ECO:0000256" key="4">
    <source>
        <dbReference type="ARBA" id="ARBA00022741"/>
    </source>
</evidence>
<protein>
    <recommendedName>
        <fullName evidence="6">Disease resistance N-terminal domain-containing protein</fullName>
    </recommendedName>
</protein>
<evidence type="ECO:0000256" key="3">
    <source>
        <dbReference type="ARBA" id="ARBA00022737"/>
    </source>
</evidence>